<sequence>MTAELLALVDRAAALGPLPAVSALHLPTPAVEGTRDGEFCAVELEDGSLGLSYLLLGDTLKVLLASRPGAELAGMPARELAGWYADPDPVRRTLGFAAVNAISQRFLEAAGYPVDWTTDSIGLLDPQPGERIGMVGLFRGLVERIVGKGAHLTVLELKPELAGDFGGWRVTTDPAALAGCAKVLSTTTILLNDTVDSVLAACAGARWVALVGPGGGCLPDPLFARGVTVLGGSAIVDREGFVAAMTRGEPWGPFARKYCIVADRYPGFEALAARQE</sequence>
<keyword evidence="4" id="KW-1185">Reference proteome</keyword>
<dbReference type="Proteomes" id="UP000321548">
    <property type="component" value="Unassembled WGS sequence"/>
</dbReference>
<proteinExistence type="predicted"/>
<name>A0A5C8NRF3_9BURK</name>
<dbReference type="InterPro" id="IPR025251">
    <property type="entry name" value="DUF4213"/>
</dbReference>
<accession>A0A5C8NRF3</accession>
<dbReference type="Pfam" id="PF13938">
    <property type="entry name" value="DUF4213"/>
    <property type="match status" value="1"/>
</dbReference>
<organism evidence="3 4">
    <name type="scientific">Zeimonas arvi</name>
    <dbReference type="NCBI Taxonomy" id="2498847"/>
    <lineage>
        <taxon>Bacteria</taxon>
        <taxon>Pseudomonadati</taxon>
        <taxon>Pseudomonadota</taxon>
        <taxon>Betaproteobacteria</taxon>
        <taxon>Burkholderiales</taxon>
        <taxon>Burkholderiaceae</taxon>
        <taxon>Zeimonas</taxon>
    </lineage>
</organism>
<evidence type="ECO:0000259" key="1">
    <source>
        <dbReference type="Pfam" id="PF04016"/>
    </source>
</evidence>
<dbReference type="InterPro" id="IPR007161">
    <property type="entry name" value="DUF364"/>
</dbReference>
<dbReference type="EMBL" id="VDUY01000008">
    <property type="protein sequence ID" value="TXL63600.1"/>
    <property type="molecule type" value="Genomic_DNA"/>
</dbReference>
<evidence type="ECO:0000313" key="4">
    <source>
        <dbReference type="Proteomes" id="UP000321548"/>
    </source>
</evidence>
<evidence type="ECO:0000259" key="2">
    <source>
        <dbReference type="Pfam" id="PF13938"/>
    </source>
</evidence>
<dbReference type="Pfam" id="PF04016">
    <property type="entry name" value="DUF364"/>
    <property type="match status" value="1"/>
</dbReference>
<comment type="caution">
    <text evidence="3">The sequence shown here is derived from an EMBL/GenBank/DDBJ whole genome shotgun (WGS) entry which is preliminary data.</text>
</comment>
<protein>
    <recommendedName>
        <fullName evidence="5">Heavy-metal chelation domain-containing protein</fullName>
    </recommendedName>
</protein>
<dbReference type="SUPFAM" id="SSF159713">
    <property type="entry name" value="Dhaf3308-like"/>
    <property type="match status" value="1"/>
</dbReference>
<feature type="domain" description="DUF4213" evidence="2">
    <location>
        <begin position="39"/>
        <end position="103"/>
    </location>
</feature>
<dbReference type="Gene3D" id="3.30.390.100">
    <property type="match status" value="1"/>
</dbReference>
<gene>
    <name evidence="3" type="ORF">FHP08_17010</name>
</gene>
<evidence type="ECO:0008006" key="5">
    <source>
        <dbReference type="Google" id="ProtNLM"/>
    </source>
</evidence>
<evidence type="ECO:0000313" key="3">
    <source>
        <dbReference type="EMBL" id="TXL63600.1"/>
    </source>
</evidence>
<reference evidence="3 4" key="1">
    <citation type="submission" date="2019-06" db="EMBL/GenBank/DDBJ databases">
        <title>Quisquiliibacterium sp. nov., isolated from a maize field.</title>
        <authorList>
            <person name="Lin S.-Y."/>
            <person name="Tsai C.-F."/>
            <person name="Young C.-C."/>
        </authorList>
    </citation>
    <scope>NUCLEOTIDE SEQUENCE [LARGE SCALE GENOMIC DNA]</scope>
    <source>
        <strain evidence="3 4">CC-CFT501</strain>
    </source>
</reference>
<dbReference type="OrthoDB" id="6398618at2"/>
<dbReference type="AlphaFoldDB" id="A0A5C8NRF3"/>
<feature type="domain" description="Putative heavy-metal chelation" evidence="1">
    <location>
        <begin position="122"/>
        <end position="259"/>
    </location>
</feature>
<dbReference type="Gene3D" id="3.40.50.11590">
    <property type="match status" value="1"/>
</dbReference>